<proteinExistence type="predicted"/>
<accession>A0A2C5ZK17</accession>
<gene>
    <name evidence="2" type="ORF">CDD82_874</name>
</gene>
<feature type="compositionally biased region" description="Polar residues" evidence="1">
    <location>
        <begin position="1"/>
        <end position="20"/>
    </location>
</feature>
<name>A0A2C5ZK17_9HYPO</name>
<keyword evidence="3" id="KW-1185">Reference proteome</keyword>
<feature type="region of interest" description="Disordered" evidence="1">
    <location>
        <begin position="97"/>
        <end position="142"/>
    </location>
</feature>
<evidence type="ECO:0000256" key="1">
    <source>
        <dbReference type="SAM" id="MobiDB-lite"/>
    </source>
</evidence>
<protein>
    <submittedName>
        <fullName evidence="2">Uncharacterized protein</fullName>
    </submittedName>
</protein>
<dbReference type="InterPro" id="IPR011047">
    <property type="entry name" value="Quinoprotein_ADH-like_sf"/>
</dbReference>
<dbReference type="PANTHER" id="PTHR45589:SF1">
    <property type="entry name" value="WD REPEAT DOMAIN 62, ISOFORM G"/>
    <property type="match status" value="1"/>
</dbReference>
<dbReference type="InterPro" id="IPR052779">
    <property type="entry name" value="WDR62"/>
</dbReference>
<dbReference type="Pfam" id="PF00400">
    <property type="entry name" value="WD40"/>
    <property type="match status" value="3"/>
</dbReference>
<dbReference type="AlphaFoldDB" id="A0A2C5ZK17"/>
<dbReference type="OrthoDB" id="6252103at2759"/>
<dbReference type="InterPro" id="IPR001680">
    <property type="entry name" value="WD40_rpt"/>
</dbReference>
<feature type="region of interest" description="Disordered" evidence="1">
    <location>
        <begin position="1"/>
        <end position="34"/>
    </location>
</feature>
<comment type="caution">
    <text evidence="2">The sequence shown here is derived from an EMBL/GenBank/DDBJ whole genome shotgun (WGS) entry which is preliminary data.</text>
</comment>
<reference evidence="2 3" key="1">
    <citation type="submission" date="2017-06" db="EMBL/GenBank/DDBJ databases">
        <title>Ant-infecting Ophiocordyceps genomes reveal a high diversity of potential behavioral manipulation genes and a possible major role for enterotoxins.</title>
        <authorList>
            <person name="De Bekker C."/>
            <person name="Evans H.C."/>
            <person name="Brachmann A."/>
            <person name="Hughes D.P."/>
        </authorList>
    </citation>
    <scope>NUCLEOTIDE SEQUENCE [LARGE SCALE GENOMIC DNA]</scope>
    <source>
        <strain evidence="2 3">1348a</strain>
    </source>
</reference>
<evidence type="ECO:0000313" key="3">
    <source>
        <dbReference type="Proteomes" id="UP000224854"/>
    </source>
</evidence>
<feature type="compositionally biased region" description="Polar residues" evidence="1">
    <location>
        <begin position="823"/>
        <end position="864"/>
    </location>
</feature>
<feature type="compositionally biased region" description="Basic and acidic residues" evidence="1">
    <location>
        <begin position="980"/>
        <end position="1000"/>
    </location>
</feature>
<dbReference type="PANTHER" id="PTHR45589">
    <property type="entry name" value="WD REPEAT DOMAIN 62, ISOFORM G"/>
    <property type="match status" value="1"/>
</dbReference>
<evidence type="ECO:0000313" key="2">
    <source>
        <dbReference type="EMBL" id="PHH81397.1"/>
    </source>
</evidence>
<dbReference type="Gene3D" id="2.130.10.10">
    <property type="entry name" value="YVTN repeat-like/Quinoprotein amine dehydrogenase"/>
    <property type="match status" value="3"/>
</dbReference>
<dbReference type="Proteomes" id="UP000224854">
    <property type="component" value="Unassembled WGS sequence"/>
</dbReference>
<dbReference type="SUPFAM" id="SSF50998">
    <property type="entry name" value="Quinoprotein alcohol dehydrogenase-like"/>
    <property type="match status" value="1"/>
</dbReference>
<dbReference type="SMART" id="SM00320">
    <property type="entry name" value="WD40"/>
    <property type="match status" value="6"/>
</dbReference>
<sequence>MAATNTPPSNRHKLTPSNSPFARPSRCTLRGRSAQDSRLSLRRVVGTTCRSPTAFDTVNSLFAYTAGAAVVVVDVHHDACSQRFFRARPSAQPLYSLASSQNAPSTPMLGAPKANDSRNRAAPALRDAQHSPADWADSPGSRTWTSRERIKAATCIALSRDGRFLAVGETGYAPRVLIFNLHDASSDTPLVSISEHAFGVQAVSWSADSKYLASIGAANDGFLYVWKIDSRTGAAKLFQQNKCTSSVKGMVWMGNTLITLGVRHVKAWRIQDSPLPSPTKLRLMADSASTALTAQKPLPGRNMLLGDMLEATFNCAAVCDKNLILCTDTGDVCILLDHDKQIKVVKVLSLNFSVSTITIRDELAYVGGKDGHFATLDVAAVINNCTESVKTSTDAALPVVALGFLTDKLVTIDSKQSIDLWKPHQVPGLQAEAVIQIPLPGNGEPIAGVHALQRPNKLDAAFVTWSFSGKFTFWDMDGLVRSSVQIQIDTAEPDADWELANQLTCATTTSSGDYLITADRLGILKITETGTNQCLLDTKAHASDCMCICVFEQDSKFLMACSGRDRTAQLFHRSLGGSIEHFQTLEFAARVVQLLIPTDDKIITCSLDRTLQIYDLVTKEGDPDCLAALASKSISLRASPTSMAISHDNKSIYVSLLDKSVCQFDLASGRQMCAFKCIDEGSTESAVLESLSVGQWTCRDVDYLLGLSNTDKSIRLYDASSGAFLDREWGHTEAINGVCLIEDEDGSRKVVSVGSDGTIMLWALELSDPWHRPSSRDPSPVKEAASDRQTLRKVLSKAEIAEFQRPTTSAGRLNRRSSRLNLTVNCTNPRTPNGTMQPSPYGSTISESTPSKRSPSNEGLENSPPSSPKAADLRRPSLLNLGKSVRKKTSSTNLRAFGSLNIATEQTCRALRAYRKKLTSSDPISKDALTELDNEMRLTASALGDRATRSEVMNETVLSGLLDQYSERLVALLDEKLRLGVPSKAREEETMSEEPGRELTDASSSASSP</sequence>
<dbReference type="EMBL" id="NJEU01000123">
    <property type="protein sequence ID" value="PHH81397.1"/>
    <property type="molecule type" value="Genomic_DNA"/>
</dbReference>
<organism evidence="2 3">
    <name type="scientific">Ophiocordyceps australis</name>
    <dbReference type="NCBI Taxonomy" id="1399860"/>
    <lineage>
        <taxon>Eukaryota</taxon>
        <taxon>Fungi</taxon>
        <taxon>Dikarya</taxon>
        <taxon>Ascomycota</taxon>
        <taxon>Pezizomycotina</taxon>
        <taxon>Sordariomycetes</taxon>
        <taxon>Hypocreomycetidae</taxon>
        <taxon>Hypocreales</taxon>
        <taxon>Ophiocordycipitaceae</taxon>
        <taxon>Ophiocordyceps</taxon>
    </lineage>
</organism>
<dbReference type="InterPro" id="IPR015943">
    <property type="entry name" value="WD40/YVTN_repeat-like_dom_sf"/>
</dbReference>
<feature type="region of interest" description="Disordered" evidence="1">
    <location>
        <begin position="806"/>
        <end position="876"/>
    </location>
</feature>
<feature type="region of interest" description="Disordered" evidence="1">
    <location>
        <begin position="980"/>
        <end position="1009"/>
    </location>
</feature>